<sequence length="346" mass="34485">MAIEPDGAAKTFMHTQNLPWLEADEDRLRAVSAPLRSFRDATAAARAEARRPVGQLVESGRGEVPKALAAHWDTVSSLFDRVLAATDAITPGCERTVAEIEAGKLTLLAQVAALMKEEAEATLMAPGTGGASLATFAGTVAATRTVMADQLARALTGIRQDLGRVLQDPNVSGLSTVRTDLPGGAAGGMAGGATGAVGGMAGAAGGAAGALEAGAAVAGAGGGMYGGATGGMSGRAFGEPDTGTLVDHDESKRAASRLDEVAIALRADALPPLTTLHAELTALGGGEHGALAAGALKTVADHLTDAVTALADHLSGTLRSAVLASSATQGETDDDTRRAISGDPRP</sequence>
<dbReference type="EMBL" id="BMUL01000001">
    <property type="protein sequence ID" value="GHA64007.1"/>
    <property type="molecule type" value="Genomic_DNA"/>
</dbReference>
<name>A0A918W278_9ACTN</name>
<keyword evidence="3" id="KW-1185">Reference proteome</keyword>
<feature type="region of interest" description="Disordered" evidence="1">
    <location>
        <begin position="324"/>
        <end position="346"/>
    </location>
</feature>
<protein>
    <submittedName>
        <fullName evidence="2">Uncharacterized protein</fullName>
    </submittedName>
</protein>
<feature type="compositionally biased region" description="Basic and acidic residues" evidence="1">
    <location>
        <begin position="335"/>
        <end position="346"/>
    </location>
</feature>
<organism evidence="2 3">
    <name type="scientific">Streptomyces termitum</name>
    <dbReference type="NCBI Taxonomy" id="67368"/>
    <lineage>
        <taxon>Bacteria</taxon>
        <taxon>Bacillati</taxon>
        <taxon>Actinomycetota</taxon>
        <taxon>Actinomycetes</taxon>
        <taxon>Kitasatosporales</taxon>
        <taxon>Streptomycetaceae</taxon>
        <taxon>Streptomyces</taxon>
    </lineage>
</organism>
<evidence type="ECO:0000313" key="3">
    <source>
        <dbReference type="Proteomes" id="UP000644020"/>
    </source>
</evidence>
<dbReference type="RefSeq" id="WP_189974403.1">
    <property type="nucleotide sequence ID" value="NZ_BMUL01000001.1"/>
</dbReference>
<gene>
    <name evidence="2" type="ORF">GCM10010305_01840</name>
</gene>
<reference evidence="2" key="2">
    <citation type="submission" date="2020-09" db="EMBL/GenBank/DDBJ databases">
        <authorList>
            <person name="Sun Q."/>
            <person name="Ohkuma M."/>
        </authorList>
    </citation>
    <scope>NUCLEOTIDE SEQUENCE</scope>
    <source>
        <strain evidence="2">JCM 4518</strain>
    </source>
</reference>
<accession>A0A918W278</accession>
<dbReference type="Proteomes" id="UP000644020">
    <property type="component" value="Unassembled WGS sequence"/>
</dbReference>
<comment type="caution">
    <text evidence="2">The sequence shown here is derived from an EMBL/GenBank/DDBJ whole genome shotgun (WGS) entry which is preliminary data.</text>
</comment>
<dbReference type="AlphaFoldDB" id="A0A918W278"/>
<evidence type="ECO:0000256" key="1">
    <source>
        <dbReference type="SAM" id="MobiDB-lite"/>
    </source>
</evidence>
<reference evidence="2" key="1">
    <citation type="journal article" date="2014" name="Int. J. Syst. Evol. Microbiol.">
        <title>Complete genome sequence of Corynebacterium casei LMG S-19264T (=DSM 44701T), isolated from a smear-ripened cheese.</title>
        <authorList>
            <consortium name="US DOE Joint Genome Institute (JGI-PGF)"/>
            <person name="Walter F."/>
            <person name="Albersmeier A."/>
            <person name="Kalinowski J."/>
            <person name="Ruckert C."/>
        </authorList>
    </citation>
    <scope>NUCLEOTIDE SEQUENCE</scope>
    <source>
        <strain evidence="2">JCM 4518</strain>
    </source>
</reference>
<evidence type="ECO:0000313" key="2">
    <source>
        <dbReference type="EMBL" id="GHA64007.1"/>
    </source>
</evidence>
<proteinExistence type="predicted"/>